<feature type="compositionally biased region" description="Basic and acidic residues" evidence="4">
    <location>
        <begin position="946"/>
        <end position="975"/>
    </location>
</feature>
<dbReference type="PANTHER" id="PTHR23253">
    <property type="entry name" value="EUKARYOTIC TRANSLATION INITIATION FACTOR 4 GAMMA"/>
    <property type="match status" value="1"/>
</dbReference>
<organism evidence="6 7">
    <name type="scientific">Chaetoceros tenuissimus</name>
    <dbReference type="NCBI Taxonomy" id="426638"/>
    <lineage>
        <taxon>Eukaryota</taxon>
        <taxon>Sar</taxon>
        <taxon>Stramenopiles</taxon>
        <taxon>Ochrophyta</taxon>
        <taxon>Bacillariophyta</taxon>
        <taxon>Coscinodiscophyceae</taxon>
        <taxon>Chaetocerotophycidae</taxon>
        <taxon>Chaetocerotales</taxon>
        <taxon>Chaetocerotaceae</taxon>
        <taxon>Chaetoceros</taxon>
    </lineage>
</organism>
<reference evidence="6 7" key="1">
    <citation type="journal article" date="2021" name="Sci. Rep.">
        <title>The genome of the diatom Chaetoceros tenuissimus carries an ancient integrated fragment of an extant virus.</title>
        <authorList>
            <person name="Hongo Y."/>
            <person name="Kimura K."/>
            <person name="Takaki Y."/>
            <person name="Yoshida Y."/>
            <person name="Baba S."/>
            <person name="Kobayashi G."/>
            <person name="Nagasaki K."/>
            <person name="Hano T."/>
            <person name="Tomaru Y."/>
        </authorList>
    </citation>
    <scope>NUCLEOTIDE SEQUENCE [LARGE SCALE GENOMIC DNA]</scope>
    <source>
        <strain evidence="6 7">NIES-3715</strain>
    </source>
</reference>
<dbReference type="PANTHER" id="PTHR23253:SF9">
    <property type="entry name" value="EUKARYOTIC TRANSLATION INITIATION FACTOR 4 GAMMA 2"/>
    <property type="match status" value="1"/>
</dbReference>
<dbReference type="GO" id="GO:0003743">
    <property type="term" value="F:translation initiation factor activity"/>
    <property type="evidence" value="ECO:0007669"/>
    <property type="project" value="UniProtKB-KW"/>
</dbReference>
<dbReference type="GO" id="GO:0016281">
    <property type="term" value="C:eukaryotic translation initiation factor 4F complex"/>
    <property type="evidence" value="ECO:0007669"/>
    <property type="project" value="TreeGrafter"/>
</dbReference>
<protein>
    <submittedName>
        <fullName evidence="6">Translation initiation factor 4G</fullName>
    </submittedName>
</protein>
<dbReference type="PROSITE" id="PS51366">
    <property type="entry name" value="MI"/>
    <property type="match status" value="1"/>
</dbReference>
<feature type="compositionally biased region" description="Low complexity" evidence="4">
    <location>
        <begin position="1017"/>
        <end position="1026"/>
    </location>
</feature>
<dbReference type="Proteomes" id="UP001054902">
    <property type="component" value="Unassembled WGS sequence"/>
</dbReference>
<feature type="compositionally biased region" description="Basic and acidic residues" evidence="4">
    <location>
        <begin position="253"/>
        <end position="297"/>
    </location>
</feature>
<feature type="compositionally biased region" description="Basic and acidic residues" evidence="4">
    <location>
        <begin position="210"/>
        <end position="240"/>
    </location>
</feature>
<evidence type="ECO:0000259" key="5">
    <source>
        <dbReference type="PROSITE" id="PS51366"/>
    </source>
</evidence>
<evidence type="ECO:0000256" key="1">
    <source>
        <dbReference type="ARBA" id="ARBA00005775"/>
    </source>
</evidence>
<proteinExistence type="inferred from homology"/>
<feature type="region of interest" description="Disordered" evidence="4">
    <location>
        <begin position="929"/>
        <end position="1053"/>
    </location>
</feature>
<name>A0AAD3CXQ8_9STRA</name>
<keyword evidence="7" id="KW-1185">Reference proteome</keyword>
<keyword evidence="2 6" id="KW-0396">Initiation factor</keyword>
<dbReference type="SMART" id="SM00543">
    <property type="entry name" value="MIF4G"/>
    <property type="match status" value="1"/>
</dbReference>
<feature type="compositionally biased region" description="Low complexity" evidence="4">
    <location>
        <begin position="31"/>
        <end position="45"/>
    </location>
</feature>
<evidence type="ECO:0000256" key="2">
    <source>
        <dbReference type="ARBA" id="ARBA00022540"/>
    </source>
</evidence>
<evidence type="ECO:0000256" key="3">
    <source>
        <dbReference type="ARBA" id="ARBA00022917"/>
    </source>
</evidence>
<feature type="compositionally biased region" description="Basic and acidic residues" evidence="4">
    <location>
        <begin position="988"/>
        <end position="999"/>
    </location>
</feature>
<gene>
    <name evidence="6" type="ORF">CTEN210_10638</name>
</gene>
<feature type="domain" description="MI" evidence="5">
    <location>
        <begin position="1051"/>
        <end position="1176"/>
    </location>
</feature>
<evidence type="ECO:0000256" key="4">
    <source>
        <dbReference type="SAM" id="MobiDB-lite"/>
    </source>
</evidence>
<dbReference type="AlphaFoldDB" id="A0AAD3CXQ8"/>
<feature type="compositionally biased region" description="Basic and acidic residues" evidence="4">
    <location>
        <begin position="193"/>
        <end position="202"/>
    </location>
</feature>
<comment type="similarity">
    <text evidence="1">Belongs to the eukaryotic initiation factor 4G family.</text>
</comment>
<dbReference type="SUPFAM" id="SSF48371">
    <property type="entry name" value="ARM repeat"/>
    <property type="match status" value="3"/>
</dbReference>
<dbReference type="Gene3D" id="1.25.40.180">
    <property type="match status" value="3"/>
</dbReference>
<feature type="region of interest" description="Disordered" evidence="4">
    <location>
        <begin position="161"/>
        <end position="407"/>
    </location>
</feature>
<dbReference type="EMBL" id="BLLK01000047">
    <property type="protein sequence ID" value="GFH54162.1"/>
    <property type="molecule type" value="Genomic_DNA"/>
</dbReference>
<feature type="compositionally biased region" description="Gly residues" evidence="4">
    <location>
        <begin position="443"/>
        <end position="455"/>
    </location>
</feature>
<dbReference type="InterPro" id="IPR003891">
    <property type="entry name" value="Initiation_fac_eIF4g_MI"/>
</dbReference>
<dbReference type="InterPro" id="IPR016024">
    <property type="entry name" value="ARM-type_fold"/>
</dbReference>
<comment type="caution">
    <text evidence="6">The sequence shown here is derived from an EMBL/GenBank/DDBJ whole genome shotgun (WGS) entry which is preliminary data.</text>
</comment>
<feature type="compositionally biased region" description="Low complexity" evidence="4">
    <location>
        <begin position="378"/>
        <end position="394"/>
    </location>
</feature>
<evidence type="ECO:0000313" key="7">
    <source>
        <dbReference type="Proteomes" id="UP001054902"/>
    </source>
</evidence>
<accession>A0AAD3CXQ8</accession>
<feature type="region of interest" description="Disordered" evidence="4">
    <location>
        <begin position="435"/>
        <end position="520"/>
    </location>
</feature>
<feature type="compositionally biased region" description="Basic and acidic residues" evidence="4">
    <location>
        <begin position="320"/>
        <end position="349"/>
    </location>
</feature>
<feature type="compositionally biased region" description="Basic residues" evidence="4">
    <location>
        <begin position="490"/>
        <end position="500"/>
    </location>
</feature>
<feature type="region of interest" description="Disordered" evidence="4">
    <location>
        <begin position="1"/>
        <end position="45"/>
    </location>
</feature>
<dbReference type="GO" id="GO:0003729">
    <property type="term" value="F:mRNA binding"/>
    <property type="evidence" value="ECO:0007669"/>
    <property type="project" value="TreeGrafter"/>
</dbReference>
<dbReference type="Pfam" id="PF02854">
    <property type="entry name" value="MIF4G"/>
    <property type="match status" value="2"/>
</dbReference>
<evidence type="ECO:0000313" key="6">
    <source>
        <dbReference type="EMBL" id="GFH54162.1"/>
    </source>
</evidence>
<feature type="compositionally biased region" description="Low complexity" evidence="4">
    <location>
        <begin position="310"/>
        <end position="319"/>
    </location>
</feature>
<feature type="compositionally biased region" description="Gly residues" evidence="4">
    <location>
        <begin position="1"/>
        <end position="30"/>
    </location>
</feature>
<dbReference type="InterPro" id="IPR003890">
    <property type="entry name" value="MIF4G-like_typ-3"/>
</dbReference>
<keyword evidence="3" id="KW-0648">Protein biosynthesis</keyword>
<sequence>MNGRGYQGNQGRGGGRGGRGRGNPNYGGRGNYYNNQNSGQYNPSGYAYSQAPGYYPNVTASPGGSMPMGSPQNAVPVQPMNLGPAHGQQNPYMMPQQVNYNMYQNQQRGAYMSPSVPGYTPRMANGSQNGNMATYSIGSSATTPAASGSSLQKAVREKRVLTITDKNGNPIEIGGSKPASSLNAAASTGARAPEQEKSEAKTPKTSLLEAAKKAIEEKEAAEKEKIAKDEAEKAAAEEAAKVAAAKALEEEEAARKQKEEEELAKSKKEEEERQKAEAAKKAEAEKEAKAKEEENRLRRSKIFGGGKGGSLSSLAARLDAQTEQKEEEKEKSASNDEKPEIKKEEEKQKLTPKPVEESSPAPATPVTLRPSGGGLRPGGALRPGGSLRPGGASPMVPQTSGSRRVISKEELLRFRDLDICTCRPDDLQDMTVVVDSRRSNNRQGGGGGRGNGGNWGKESLPNNQRRRSSQNGEDQWARNRTPPRGGGRGGRGRGRGRGGRGRGGYDVDFDGPPPKPLVKSENRWMPIKATDAKAVTEKLVKSILNKMTKENFAKLASQMIEIPITSFEVLTTMIYNVYEKALFEPSFGEIYAELCMMLSEKAKDSPFVRIIESDEDPPDGNEGVDKVYRWSNDVSVDDSEIIGPFESIEDVLDAAIDADNCPDPKKRYREMKLHSVQIYAGQFIKIMTPKDNDEEFYTVFFPASKAEEIGQQMSQIFVDENECIKDGSKKNSFRATLLEKCQQEFQKQNIYDDWRKEKEEFDQTKDTLSESERLEKEEDLEFRRIQIKKQTLGNIRFIGELFKIGMLKPRVMRECIENLLNIKQEVDANGKPTGNIIEGDFKEMDEEDHEAVCKLFTTIGSSIDMGKYVTLLDVYFNVIERFSNDKTLNARTRFMYKDLIELRVNKWVSRRKEDKVKTLSEIKKDFEREERIKKQQEQQNQGYRGGNRDNRRGSQSRDNRRNNDNRNDSRGDNRRGSYNNSNMRSNRAPKERFEPKVDSDGFTEVAVGKGAGYKNGSTSSKSSNRQSRPDPRNVERSPPPPPKAEPLSEDKLKTRAKTMRNEFMEEGNEEDLILTMDETLQTNPDDAGRIIVQASIDAIIDCKDAEREAIFSIISILYRNGKLQSDDIGTPFADIIEFVDSFVVDCPNIMTYLGDFMTEFLRIGALDVNYLCDQSMKLQEFSAEFIPQIIGACVKSAVSNLGRDEAKSHFDKGSNKLINLLGADKWNEIASQSGL</sequence>